<protein>
    <submittedName>
        <fullName evidence="1">Uncharacterized protein</fullName>
    </submittedName>
</protein>
<reference evidence="1" key="1">
    <citation type="submission" date="2020-09" db="EMBL/GenBank/DDBJ databases">
        <title>Genome-Enabled Discovery of Anthraquinone Biosynthesis in Senna tora.</title>
        <authorList>
            <person name="Kang S.-H."/>
            <person name="Pandey R.P."/>
            <person name="Lee C.-M."/>
            <person name="Sim J.-S."/>
            <person name="Jeong J.-T."/>
            <person name="Choi B.-S."/>
            <person name="Jung M."/>
            <person name="Ginzburg D."/>
            <person name="Zhao K."/>
            <person name="Won S.Y."/>
            <person name="Oh T.-J."/>
            <person name="Yu Y."/>
            <person name="Kim N.-H."/>
            <person name="Lee O.R."/>
            <person name="Lee T.-H."/>
            <person name="Bashyal P."/>
            <person name="Kim T.-S."/>
            <person name="Lee W.-H."/>
            <person name="Kawkins C."/>
            <person name="Kim C.-K."/>
            <person name="Kim J.S."/>
            <person name="Ahn B.O."/>
            <person name="Rhee S.Y."/>
            <person name="Sohng J.K."/>
        </authorList>
    </citation>
    <scope>NUCLEOTIDE SEQUENCE</scope>
    <source>
        <tissue evidence="1">Leaf</tissue>
    </source>
</reference>
<organism evidence="1 2">
    <name type="scientific">Senna tora</name>
    <dbReference type="NCBI Taxonomy" id="362788"/>
    <lineage>
        <taxon>Eukaryota</taxon>
        <taxon>Viridiplantae</taxon>
        <taxon>Streptophyta</taxon>
        <taxon>Embryophyta</taxon>
        <taxon>Tracheophyta</taxon>
        <taxon>Spermatophyta</taxon>
        <taxon>Magnoliopsida</taxon>
        <taxon>eudicotyledons</taxon>
        <taxon>Gunneridae</taxon>
        <taxon>Pentapetalae</taxon>
        <taxon>rosids</taxon>
        <taxon>fabids</taxon>
        <taxon>Fabales</taxon>
        <taxon>Fabaceae</taxon>
        <taxon>Caesalpinioideae</taxon>
        <taxon>Cassia clade</taxon>
        <taxon>Senna</taxon>
    </lineage>
</organism>
<accession>A0A835CE56</accession>
<evidence type="ECO:0000313" key="2">
    <source>
        <dbReference type="Proteomes" id="UP000634136"/>
    </source>
</evidence>
<comment type="caution">
    <text evidence="1">The sequence shown here is derived from an EMBL/GenBank/DDBJ whole genome shotgun (WGS) entry which is preliminary data.</text>
</comment>
<dbReference type="Proteomes" id="UP000634136">
    <property type="component" value="Unassembled WGS sequence"/>
</dbReference>
<name>A0A835CE56_9FABA</name>
<dbReference type="AlphaFoldDB" id="A0A835CE56"/>
<proteinExistence type="predicted"/>
<gene>
    <name evidence="1" type="ORF">G2W53_005782</name>
</gene>
<sequence>MAMQHNPFLTKFVPLAKHHDRTYKKWCSVIEHNKDKIR</sequence>
<evidence type="ECO:0000313" key="1">
    <source>
        <dbReference type="EMBL" id="KAF7837300.1"/>
    </source>
</evidence>
<dbReference type="EMBL" id="JAAIUW010000003">
    <property type="protein sequence ID" value="KAF7837300.1"/>
    <property type="molecule type" value="Genomic_DNA"/>
</dbReference>
<keyword evidence="2" id="KW-1185">Reference proteome</keyword>